<dbReference type="Pfam" id="PF19516">
    <property type="entry name" value="DUF6049"/>
    <property type="match status" value="1"/>
</dbReference>
<keyword evidence="2" id="KW-0472">Membrane</keyword>
<evidence type="ECO:0000256" key="1">
    <source>
        <dbReference type="SAM" id="MobiDB-lite"/>
    </source>
</evidence>
<name>A0AAU4JXK1_9NOCA</name>
<dbReference type="Proteomes" id="UP001432128">
    <property type="component" value="Chromosome"/>
</dbReference>
<gene>
    <name evidence="3" type="ORF">OG579_12290</name>
</gene>
<feature type="compositionally biased region" description="Basic and acidic residues" evidence="1">
    <location>
        <begin position="837"/>
        <end position="865"/>
    </location>
</feature>
<keyword evidence="2" id="KW-1133">Transmembrane helix</keyword>
<keyword evidence="4" id="KW-1185">Reference proteome</keyword>
<dbReference type="InterPro" id="IPR046112">
    <property type="entry name" value="DUF6049"/>
</dbReference>
<reference evidence="3 4" key="1">
    <citation type="submission" date="2022-10" db="EMBL/GenBank/DDBJ databases">
        <title>The complete genomes of actinobacterial strains from the NBC collection.</title>
        <authorList>
            <person name="Joergensen T.S."/>
            <person name="Alvarez Arevalo M."/>
            <person name="Sterndorff E.B."/>
            <person name="Faurdal D."/>
            <person name="Vuksanovic O."/>
            <person name="Mourched A.-S."/>
            <person name="Charusanti P."/>
            <person name="Shaw S."/>
            <person name="Blin K."/>
            <person name="Weber T."/>
        </authorList>
    </citation>
    <scope>NUCLEOTIDE SEQUENCE [LARGE SCALE GENOMIC DNA]</scope>
    <source>
        <strain evidence="3 4">NBC_00319</strain>
    </source>
</reference>
<proteinExistence type="predicted"/>
<dbReference type="AlphaFoldDB" id="A0AAU4JXK1"/>
<organism evidence="3 4">
    <name type="scientific">Williamsia herbipolensis</name>
    <dbReference type="NCBI Taxonomy" id="1603258"/>
    <lineage>
        <taxon>Bacteria</taxon>
        <taxon>Bacillati</taxon>
        <taxon>Actinomycetota</taxon>
        <taxon>Actinomycetes</taxon>
        <taxon>Mycobacteriales</taxon>
        <taxon>Nocardiaceae</taxon>
        <taxon>Williamsia</taxon>
    </lineage>
</organism>
<dbReference type="KEGG" id="whr:OG579_12290"/>
<evidence type="ECO:0000313" key="3">
    <source>
        <dbReference type="EMBL" id="WUM18529.1"/>
    </source>
</evidence>
<feature type="compositionally biased region" description="Basic and acidic residues" evidence="1">
    <location>
        <begin position="807"/>
        <end position="825"/>
    </location>
</feature>
<evidence type="ECO:0000313" key="4">
    <source>
        <dbReference type="Proteomes" id="UP001432128"/>
    </source>
</evidence>
<feature type="region of interest" description="Disordered" evidence="1">
    <location>
        <begin position="801"/>
        <end position="865"/>
    </location>
</feature>
<dbReference type="EMBL" id="CP108021">
    <property type="protein sequence ID" value="WUM18529.1"/>
    <property type="molecule type" value="Genomic_DNA"/>
</dbReference>
<evidence type="ECO:0000256" key="2">
    <source>
        <dbReference type="SAM" id="Phobius"/>
    </source>
</evidence>
<keyword evidence="2" id="KW-0812">Transmembrane</keyword>
<protein>
    <submittedName>
        <fullName evidence="3">DUF6049 family protein</fullName>
    </submittedName>
</protein>
<sequence length="865" mass="89617">MTRHRPPVRGHRRTGARAVATLLAAIVAAMWIAGTGPVGAAPFPEPAEFVNVAIDSVSPSTVTTSSPSTVTVTGTLSNVGDRPVRDLVMRLQRGDAVQSSTGLRSSLTRDTAQYEVTTPFRDVASELDPGQRRSFSLTVPLSAPAEPQSGGGTAGLGVDTPGVYPLLVNLNGTPDYGEAARLDDSRTLLSVLGLPPDRGRATTAAGAMAAGSTGAPGVGTDGSVAPTVSTPTQFTLLWPLAAPGQLAPGVPGGGDSDVRLVSDDLATSLKSGGRLDGLLTTLDDATSTADAPLTRSTCIAVDPDLLVTVQAMTTGYVVSRDPTDPRSATREGTGSAAARAWLERLRTMASRLCVVALPFGQVDIDTLAAAADPALTRTGLTSPAEIVDTILGVTSLRNLVVPTSGALDATAARLLTANRLDRALVASSSIRTATPSGTGQYRAADVGVATYDPSVTTALAAMGAAPSTPAITPTDQRFDLESESQDSRRVAATSALTYSAIAPTTGSAAARIGAPVDTPVVGRSEVVVPPAVWSASADDARAVLDTATLLLDTGLAAPRPLGTVAADLTDTSTTAELQTLPDTTVGLTTLDADTTGMITRATSMIFQIEASMVARNDVAMSPRAYVAPLVEDLIRAMRSAPVDDAADRRSMVATARARVAAVDRAVDRMRDSVSILDPGGKYTLASERSPLLLVVRNDLPLSIRVRLDTSAPPDLDVGDIGVIEIPPKGTRQIQLPTEARSSSSMTVTIALVTSSGVAMGSPIELSVHSNAYGKALFIITICAGVLLVLLAGRRLWHRFRGQPDPADFDRPEPDERERLMADSRYLHGGHAGAGADTLEHPFPRIRSAGDSDRPHDPERPGGRDD</sequence>
<dbReference type="RefSeq" id="WP_328856152.1">
    <property type="nucleotide sequence ID" value="NZ_CP108021.1"/>
</dbReference>
<feature type="transmembrane region" description="Helical" evidence="2">
    <location>
        <begin position="771"/>
        <end position="792"/>
    </location>
</feature>
<accession>A0AAU4JXK1</accession>